<dbReference type="AlphaFoldDB" id="A0AAV8YRQ7"/>
<feature type="chain" id="PRO_5044023955" evidence="3">
    <location>
        <begin position="20"/>
        <end position="127"/>
    </location>
</feature>
<accession>A0AAV8YRQ7</accession>
<dbReference type="InterPro" id="IPR031311">
    <property type="entry name" value="CHIT_BIND_RR_consensus"/>
</dbReference>
<dbReference type="GO" id="GO:0008010">
    <property type="term" value="F:structural constituent of chitin-based larval cuticle"/>
    <property type="evidence" value="ECO:0007669"/>
    <property type="project" value="TreeGrafter"/>
</dbReference>
<organism evidence="4 5">
    <name type="scientific">Aromia moschata</name>
    <dbReference type="NCBI Taxonomy" id="1265417"/>
    <lineage>
        <taxon>Eukaryota</taxon>
        <taxon>Metazoa</taxon>
        <taxon>Ecdysozoa</taxon>
        <taxon>Arthropoda</taxon>
        <taxon>Hexapoda</taxon>
        <taxon>Insecta</taxon>
        <taxon>Pterygota</taxon>
        <taxon>Neoptera</taxon>
        <taxon>Endopterygota</taxon>
        <taxon>Coleoptera</taxon>
        <taxon>Polyphaga</taxon>
        <taxon>Cucujiformia</taxon>
        <taxon>Chrysomeloidea</taxon>
        <taxon>Cerambycidae</taxon>
        <taxon>Cerambycinae</taxon>
        <taxon>Callichromatini</taxon>
        <taxon>Aromia</taxon>
    </lineage>
</organism>
<gene>
    <name evidence="4" type="ORF">NQ318_011102</name>
</gene>
<dbReference type="Pfam" id="PF00379">
    <property type="entry name" value="Chitin_bind_4"/>
    <property type="match status" value="1"/>
</dbReference>
<dbReference type="EMBL" id="JAPWTK010000048">
    <property type="protein sequence ID" value="KAJ8954426.1"/>
    <property type="molecule type" value="Genomic_DNA"/>
</dbReference>
<dbReference type="PROSITE" id="PS00233">
    <property type="entry name" value="CHIT_BIND_RR_1"/>
    <property type="match status" value="1"/>
</dbReference>
<dbReference type="PROSITE" id="PS51155">
    <property type="entry name" value="CHIT_BIND_RR_2"/>
    <property type="match status" value="1"/>
</dbReference>
<protein>
    <submittedName>
        <fullName evidence="4">Uncharacterized protein</fullName>
    </submittedName>
</protein>
<dbReference type="PANTHER" id="PTHR10380:SF238">
    <property type="entry name" value="CUTICULAR PROTEIN 65EA-RELATED"/>
    <property type="match status" value="1"/>
</dbReference>
<feature type="signal peptide" evidence="3">
    <location>
        <begin position="1"/>
        <end position="19"/>
    </location>
</feature>
<keyword evidence="5" id="KW-1185">Reference proteome</keyword>
<dbReference type="InterPro" id="IPR050468">
    <property type="entry name" value="Cuticle_Struct_Prot"/>
</dbReference>
<dbReference type="InterPro" id="IPR000618">
    <property type="entry name" value="Insect_cuticle"/>
</dbReference>
<dbReference type="GO" id="GO:0062129">
    <property type="term" value="C:chitin-based extracellular matrix"/>
    <property type="evidence" value="ECO:0007669"/>
    <property type="project" value="TreeGrafter"/>
</dbReference>
<evidence type="ECO:0000256" key="2">
    <source>
        <dbReference type="PROSITE-ProRule" id="PRU00497"/>
    </source>
</evidence>
<dbReference type="PRINTS" id="PR00947">
    <property type="entry name" value="CUTICLE"/>
</dbReference>
<reference evidence="4" key="1">
    <citation type="journal article" date="2023" name="Insect Mol. Biol.">
        <title>Genome sequencing provides insights into the evolution of gene families encoding plant cell wall-degrading enzymes in longhorned beetles.</title>
        <authorList>
            <person name="Shin N.R."/>
            <person name="Okamura Y."/>
            <person name="Kirsch R."/>
            <person name="Pauchet Y."/>
        </authorList>
    </citation>
    <scope>NUCLEOTIDE SEQUENCE</scope>
    <source>
        <strain evidence="4">AMC_N1</strain>
    </source>
</reference>
<name>A0AAV8YRQ7_9CUCU</name>
<evidence type="ECO:0000313" key="4">
    <source>
        <dbReference type="EMBL" id="KAJ8954426.1"/>
    </source>
</evidence>
<comment type="caution">
    <text evidence="4">The sequence shown here is derived from an EMBL/GenBank/DDBJ whole genome shotgun (WGS) entry which is preliminary data.</text>
</comment>
<dbReference type="Proteomes" id="UP001162162">
    <property type="component" value="Unassembled WGS sequence"/>
</dbReference>
<proteinExistence type="predicted"/>
<evidence type="ECO:0000256" key="1">
    <source>
        <dbReference type="ARBA" id="ARBA00022460"/>
    </source>
</evidence>
<sequence length="127" mass="14286">MEYMFTLSIFSLLMAAAIAVPQQVGIVRQFQDIYPDGSYEYVYETENGIFVQEEGKVRQINEDNVDLAVQGSFLYTSPEGKEIHLTYTADENGFHPQGDHLPTPPPIPPQIQRALDWIAAHPSQDST</sequence>
<dbReference type="PANTHER" id="PTHR10380">
    <property type="entry name" value="CUTICLE PROTEIN"/>
    <property type="match status" value="1"/>
</dbReference>
<keyword evidence="3" id="KW-0732">Signal</keyword>
<evidence type="ECO:0000256" key="3">
    <source>
        <dbReference type="SAM" id="SignalP"/>
    </source>
</evidence>
<keyword evidence="1 2" id="KW-0193">Cuticle</keyword>
<evidence type="ECO:0000313" key="5">
    <source>
        <dbReference type="Proteomes" id="UP001162162"/>
    </source>
</evidence>